<feature type="domain" description="WYL" evidence="1">
    <location>
        <begin position="142"/>
        <end position="202"/>
    </location>
</feature>
<dbReference type="InterPro" id="IPR026881">
    <property type="entry name" value="WYL_dom"/>
</dbReference>
<dbReference type="OrthoDB" id="86031at2"/>
<evidence type="ECO:0008006" key="5">
    <source>
        <dbReference type="Google" id="ProtNLM"/>
    </source>
</evidence>
<feature type="domain" description="WCX" evidence="2">
    <location>
        <begin position="272"/>
        <end position="326"/>
    </location>
</feature>
<dbReference type="STRING" id="1423804.FD14_GL000037"/>
<dbReference type="Pfam" id="PF13280">
    <property type="entry name" value="WYL"/>
    <property type="match status" value="1"/>
</dbReference>
<dbReference type="InterPro" id="IPR057727">
    <property type="entry name" value="WCX_dom"/>
</dbReference>
<dbReference type="PANTHER" id="PTHR34580">
    <property type="match status" value="1"/>
</dbReference>
<dbReference type="InterPro" id="IPR036388">
    <property type="entry name" value="WH-like_DNA-bd_sf"/>
</dbReference>
<dbReference type="Proteomes" id="UP000051442">
    <property type="component" value="Unassembled WGS sequence"/>
</dbReference>
<dbReference type="Pfam" id="PF25583">
    <property type="entry name" value="WCX"/>
    <property type="match status" value="1"/>
</dbReference>
<sequence>MAKNFRQLQIFYDLLNGARLQKTDLVQQFEVSPRAIQRDISELNVFLADTSAHQSIVHTDAGYQLVSEQHELTPREVLVLIKVLLASRALNKQELNSTLRGLLQLIKTSDRKAVEPIIKNEAFFYEPVHHHQNLLNSLWDFSQAIRQKKTLVITYQRRDKQTVTRTILPEAIIFSEYYFYVVSYNEKYASNLLYRADRIQGYTTADTTITRSRADRFEDGQFRQRIQFMYPGSLITVRFQFWGIVEAALDRLPTARVVKRYLANGDEEIITDDGLRNRQPDAGGSVVIEAEVFGERGVMMWLLSQGANVRVLGPESLVQGIGKEIELMRKRYL</sequence>
<reference evidence="3 4" key="1">
    <citation type="journal article" date="2015" name="Genome Announc.">
        <title>Expanding the biotechnology potential of lactobacilli through comparative genomics of 213 strains and associated genera.</title>
        <authorList>
            <person name="Sun Z."/>
            <person name="Harris H.M."/>
            <person name="McCann A."/>
            <person name="Guo C."/>
            <person name="Argimon S."/>
            <person name="Zhang W."/>
            <person name="Yang X."/>
            <person name="Jeffery I.B."/>
            <person name="Cooney J.C."/>
            <person name="Kagawa T.F."/>
            <person name="Liu W."/>
            <person name="Song Y."/>
            <person name="Salvetti E."/>
            <person name="Wrobel A."/>
            <person name="Rasinkangas P."/>
            <person name="Parkhill J."/>
            <person name="Rea M.C."/>
            <person name="O'Sullivan O."/>
            <person name="Ritari J."/>
            <person name="Douillard F.P."/>
            <person name="Paul Ross R."/>
            <person name="Yang R."/>
            <person name="Briner A.E."/>
            <person name="Felis G.E."/>
            <person name="de Vos W.M."/>
            <person name="Barrangou R."/>
            <person name="Klaenhammer T.R."/>
            <person name="Caufield P.W."/>
            <person name="Cui Y."/>
            <person name="Zhang H."/>
            <person name="O'Toole P.W."/>
        </authorList>
    </citation>
    <scope>NUCLEOTIDE SEQUENCE [LARGE SCALE GENOMIC DNA]</scope>
    <source>
        <strain evidence="3 4">DSM 23365</strain>
    </source>
</reference>
<evidence type="ECO:0000259" key="2">
    <source>
        <dbReference type="Pfam" id="PF25583"/>
    </source>
</evidence>
<dbReference type="RefSeq" id="WP_057151563.1">
    <property type="nucleotide sequence ID" value="NZ_AYZM01000006.1"/>
</dbReference>
<proteinExistence type="predicted"/>
<dbReference type="Gene3D" id="1.10.10.10">
    <property type="entry name" value="Winged helix-like DNA-binding domain superfamily/Winged helix DNA-binding domain"/>
    <property type="match status" value="1"/>
</dbReference>
<dbReference type="InterPro" id="IPR051534">
    <property type="entry name" value="CBASS_pafABC_assoc_protein"/>
</dbReference>
<keyword evidence="4" id="KW-1185">Reference proteome</keyword>
<gene>
    <name evidence="3" type="ORF">FD14_GL000037</name>
</gene>
<accession>A0A0R2FKE4</accession>
<dbReference type="PANTHER" id="PTHR34580:SF1">
    <property type="entry name" value="PROTEIN PAFC"/>
    <property type="match status" value="1"/>
</dbReference>
<dbReference type="EMBL" id="AYZM01000006">
    <property type="protein sequence ID" value="KRN26805.1"/>
    <property type="molecule type" value="Genomic_DNA"/>
</dbReference>
<dbReference type="PATRIC" id="fig|1423804.4.peg.44"/>
<name>A0A0R2FKE4_9LACO</name>
<evidence type="ECO:0000259" key="1">
    <source>
        <dbReference type="Pfam" id="PF13280"/>
    </source>
</evidence>
<dbReference type="PROSITE" id="PS52050">
    <property type="entry name" value="WYL"/>
    <property type="match status" value="1"/>
</dbReference>
<dbReference type="AlphaFoldDB" id="A0A0R2FKE4"/>
<organism evidence="3 4">
    <name type="scientific">Secundilactobacillus similis DSM 23365 = JCM 2765</name>
    <dbReference type="NCBI Taxonomy" id="1423804"/>
    <lineage>
        <taxon>Bacteria</taxon>
        <taxon>Bacillati</taxon>
        <taxon>Bacillota</taxon>
        <taxon>Bacilli</taxon>
        <taxon>Lactobacillales</taxon>
        <taxon>Lactobacillaceae</taxon>
        <taxon>Secundilactobacillus</taxon>
    </lineage>
</organism>
<evidence type="ECO:0000313" key="4">
    <source>
        <dbReference type="Proteomes" id="UP000051442"/>
    </source>
</evidence>
<evidence type="ECO:0000313" key="3">
    <source>
        <dbReference type="EMBL" id="KRN26805.1"/>
    </source>
</evidence>
<comment type="caution">
    <text evidence="3">The sequence shown here is derived from an EMBL/GenBank/DDBJ whole genome shotgun (WGS) entry which is preliminary data.</text>
</comment>
<protein>
    <recommendedName>
        <fullName evidence="5">WYL domain-containing protein</fullName>
    </recommendedName>
</protein>